<comment type="cofactor">
    <cofactor evidence="1">
        <name>[4Fe-4S] cluster</name>
        <dbReference type="ChEBI" id="CHEBI:49883"/>
    </cofactor>
</comment>
<dbReference type="SFLD" id="SFLDS00029">
    <property type="entry name" value="Radical_SAM"/>
    <property type="match status" value="1"/>
</dbReference>
<evidence type="ECO:0000256" key="5">
    <source>
        <dbReference type="ARBA" id="ARBA00023014"/>
    </source>
</evidence>
<dbReference type="RefSeq" id="WP_110787813.1">
    <property type="nucleotide sequence ID" value="NZ_QKQS01000025.1"/>
</dbReference>
<dbReference type="SMART" id="SM00729">
    <property type="entry name" value="Elp3"/>
    <property type="match status" value="1"/>
</dbReference>
<evidence type="ECO:0000256" key="3">
    <source>
        <dbReference type="ARBA" id="ARBA00022723"/>
    </source>
</evidence>
<evidence type="ECO:0000256" key="4">
    <source>
        <dbReference type="ARBA" id="ARBA00023004"/>
    </source>
</evidence>
<dbReference type="GO" id="GO:0003824">
    <property type="term" value="F:catalytic activity"/>
    <property type="evidence" value="ECO:0007669"/>
    <property type="project" value="InterPro"/>
</dbReference>
<dbReference type="SUPFAM" id="SSF102114">
    <property type="entry name" value="Radical SAM enzymes"/>
    <property type="match status" value="1"/>
</dbReference>
<dbReference type="PANTHER" id="PTHR43409">
    <property type="entry name" value="ANAEROBIC MAGNESIUM-PROTOPORPHYRIN IX MONOMETHYL ESTER CYCLASE-RELATED"/>
    <property type="match status" value="1"/>
</dbReference>
<dbReference type="InterPro" id="IPR007197">
    <property type="entry name" value="rSAM"/>
</dbReference>
<dbReference type="PROSITE" id="PS51918">
    <property type="entry name" value="RADICAL_SAM"/>
    <property type="match status" value="1"/>
</dbReference>
<keyword evidence="4" id="KW-0408">Iron</keyword>
<dbReference type="Proteomes" id="UP000248134">
    <property type="component" value="Unassembled WGS sequence"/>
</dbReference>
<evidence type="ECO:0000256" key="1">
    <source>
        <dbReference type="ARBA" id="ARBA00001966"/>
    </source>
</evidence>
<comment type="caution">
    <text evidence="7">The sequence shown here is derived from an EMBL/GenBank/DDBJ whole genome shotgun (WGS) entry which is preliminary data.</text>
</comment>
<sequence>MANVQPAARPSKRFQIALIKPSHYDDDGYVIQWFRSFIPSNSLAVVYSLAEDARQRRVLGEVEIDITAADEINTRTRIPQIVERFRAHDFFGLVFIVGVQSNQFPRAMDIARPLRAAGVPVAIGGFHVSGCIALLPGIQPDLQEALDLGITLYAGELEGRCDELLRDAAGGALKPLYNYLNDLPCLEGAPTPVLPRKFLKGTFSLQTSFDAGRGCPYQCSFCTIINVQGRKSRGRSADDIERLVRANMAQGVNWFFMTDDNFARNKDWEVILDRLAALRREFAATGQKDIKLVIQVDTLCHKIDGFIEKARAAGVVRTFLGLESINPQNLASAKKRQNKITEYRQMLLAWKKAGVITYAGYILGFPHDTPKSIAEDIAIIQKELPLDILEFFCLTPLPGSEDHQRLFKQGVAMDSDLNRFDIEHVVTPHPKMSRQEWQGAYLKAWELYYSAEHIERMLRRAAATGVGVSRLASMIFLFSSMVRIEKVHPLQGGIIRLKYRLDRRPTLPVEPALVFYPKLVADGARKLMQNVRHWFWIDGLRRKIRNDPNRLSYTDTAITPVADHEVEELELFTHSQAAQDAVEHIRKINQLTHAKSVA</sequence>
<evidence type="ECO:0000313" key="7">
    <source>
        <dbReference type="EMBL" id="PZA10159.1"/>
    </source>
</evidence>
<dbReference type="GO" id="GO:0051536">
    <property type="term" value="F:iron-sulfur cluster binding"/>
    <property type="evidence" value="ECO:0007669"/>
    <property type="project" value="UniProtKB-KW"/>
</dbReference>
<feature type="domain" description="Radical SAM core" evidence="6">
    <location>
        <begin position="197"/>
        <end position="435"/>
    </location>
</feature>
<dbReference type="InterPro" id="IPR058240">
    <property type="entry name" value="rSAM_sf"/>
</dbReference>
<dbReference type="InterPro" id="IPR006638">
    <property type="entry name" value="Elp3/MiaA/NifB-like_rSAM"/>
</dbReference>
<dbReference type="AlphaFoldDB" id="A0A323UCZ1"/>
<dbReference type="Gene3D" id="3.80.30.20">
    <property type="entry name" value="tm_1862 like domain"/>
    <property type="match status" value="1"/>
</dbReference>
<evidence type="ECO:0000259" key="6">
    <source>
        <dbReference type="PROSITE" id="PS51918"/>
    </source>
</evidence>
<dbReference type="EMBL" id="QKQS01000025">
    <property type="protein sequence ID" value="PZA10159.1"/>
    <property type="molecule type" value="Genomic_DNA"/>
</dbReference>
<dbReference type="Pfam" id="PF04055">
    <property type="entry name" value="Radical_SAM"/>
    <property type="match status" value="1"/>
</dbReference>
<evidence type="ECO:0000313" key="8">
    <source>
        <dbReference type="Proteomes" id="UP000248134"/>
    </source>
</evidence>
<keyword evidence="3" id="KW-0479">Metal-binding</keyword>
<evidence type="ECO:0000256" key="2">
    <source>
        <dbReference type="ARBA" id="ARBA00022691"/>
    </source>
</evidence>
<proteinExistence type="predicted"/>
<dbReference type="GO" id="GO:0005829">
    <property type="term" value="C:cytosol"/>
    <property type="evidence" value="ECO:0007669"/>
    <property type="project" value="TreeGrafter"/>
</dbReference>
<name>A0A323UCZ1_RHOPL</name>
<gene>
    <name evidence="7" type="ORF">DNX69_20300</name>
</gene>
<organism evidence="7 8">
    <name type="scientific">Rhodopseudomonas palustris</name>
    <dbReference type="NCBI Taxonomy" id="1076"/>
    <lineage>
        <taxon>Bacteria</taxon>
        <taxon>Pseudomonadati</taxon>
        <taxon>Pseudomonadota</taxon>
        <taxon>Alphaproteobacteria</taxon>
        <taxon>Hyphomicrobiales</taxon>
        <taxon>Nitrobacteraceae</taxon>
        <taxon>Rhodopseudomonas</taxon>
    </lineage>
</organism>
<dbReference type="GO" id="GO:0046872">
    <property type="term" value="F:metal ion binding"/>
    <property type="evidence" value="ECO:0007669"/>
    <property type="project" value="UniProtKB-KW"/>
</dbReference>
<dbReference type="OrthoDB" id="9801424at2"/>
<dbReference type="CDD" id="cd01335">
    <property type="entry name" value="Radical_SAM"/>
    <property type="match status" value="1"/>
</dbReference>
<protein>
    <submittedName>
        <fullName evidence="7">Radical SAM protein</fullName>
    </submittedName>
</protein>
<accession>A0A323UCZ1</accession>
<keyword evidence="5" id="KW-0411">Iron-sulfur</keyword>
<reference evidence="7 8" key="1">
    <citation type="submission" date="2018-06" db="EMBL/GenBank/DDBJ databases">
        <title>Draft Whole-Genome Sequence of the purple photosynthetic bacterium Rhodospeudomonas palustris XCP.</title>
        <authorList>
            <person name="Rayyan A."/>
            <person name="Meyer T.E."/>
            <person name="Kyndt J.A."/>
        </authorList>
    </citation>
    <scope>NUCLEOTIDE SEQUENCE [LARGE SCALE GENOMIC DNA]</scope>
    <source>
        <strain evidence="7 8">XCP</strain>
    </source>
</reference>
<dbReference type="SFLD" id="SFLDG01082">
    <property type="entry name" value="B12-binding_domain_containing"/>
    <property type="match status" value="1"/>
</dbReference>
<dbReference type="InterPro" id="IPR051198">
    <property type="entry name" value="BchE-like"/>
</dbReference>
<dbReference type="PANTHER" id="PTHR43409:SF7">
    <property type="entry name" value="BLL1977 PROTEIN"/>
    <property type="match status" value="1"/>
</dbReference>
<keyword evidence="2" id="KW-0949">S-adenosyl-L-methionine</keyword>
<dbReference type="InterPro" id="IPR023404">
    <property type="entry name" value="rSAM_horseshoe"/>
</dbReference>